<dbReference type="RefSeq" id="WP_343947566.1">
    <property type="nucleotide sequence ID" value="NZ_BAAAHQ010000001.1"/>
</dbReference>
<dbReference type="InterPro" id="IPR010281">
    <property type="entry name" value="DUF885"/>
</dbReference>
<dbReference type="Pfam" id="PF05960">
    <property type="entry name" value="DUF885"/>
    <property type="match status" value="1"/>
</dbReference>
<evidence type="ECO:0000313" key="1">
    <source>
        <dbReference type="EMBL" id="GAA0911473.1"/>
    </source>
</evidence>
<comment type="caution">
    <text evidence="1">The sequence shown here is derived from an EMBL/GenBank/DDBJ whole genome shotgun (WGS) entry which is preliminary data.</text>
</comment>
<dbReference type="PANTHER" id="PTHR33361">
    <property type="entry name" value="GLR0591 PROTEIN"/>
    <property type="match status" value="1"/>
</dbReference>
<gene>
    <name evidence="1" type="ORF">GCM10009560_00690</name>
</gene>
<reference evidence="2" key="1">
    <citation type="journal article" date="2019" name="Int. J. Syst. Evol. Microbiol.">
        <title>The Global Catalogue of Microorganisms (GCM) 10K type strain sequencing project: providing services to taxonomists for standard genome sequencing and annotation.</title>
        <authorList>
            <consortium name="The Broad Institute Genomics Platform"/>
            <consortium name="The Broad Institute Genome Sequencing Center for Infectious Disease"/>
            <person name="Wu L."/>
            <person name="Ma J."/>
        </authorList>
    </citation>
    <scope>NUCLEOTIDE SEQUENCE [LARGE SCALE GENOMIC DNA]</scope>
    <source>
        <strain evidence="2">JCM 11136</strain>
    </source>
</reference>
<organism evidence="1 2">
    <name type="scientific">Nonomuraea longicatena</name>
    <dbReference type="NCBI Taxonomy" id="83682"/>
    <lineage>
        <taxon>Bacteria</taxon>
        <taxon>Bacillati</taxon>
        <taxon>Actinomycetota</taxon>
        <taxon>Actinomycetes</taxon>
        <taxon>Streptosporangiales</taxon>
        <taxon>Streptosporangiaceae</taxon>
        <taxon>Nonomuraea</taxon>
    </lineage>
</organism>
<dbReference type="EMBL" id="BAAAHQ010000001">
    <property type="protein sequence ID" value="GAA0911473.1"/>
    <property type="molecule type" value="Genomic_DNA"/>
</dbReference>
<evidence type="ECO:0000313" key="2">
    <source>
        <dbReference type="Proteomes" id="UP001501578"/>
    </source>
</evidence>
<accession>A0ABP3YZJ7</accession>
<name>A0ABP3YZJ7_9ACTN</name>
<dbReference type="Proteomes" id="UP001501578">
    <property type="component" value="Unassembled WGS sequence"/>
</dbReference>
<protein>
    <submittedName>
        <fullName evidence="1">DUF885 domain-containing protein</fullName>
    </submittedName>
</protein>
<dbReference type="PANTHER" id="PTHR33361:SF2">
    <property type="entry name" value="DUF885 DOMAIN-CONTAINING PROTEIN"/>
    <property type="match status" value="1"/>
</dbReference>
<proteinExistence type="predicted"/>
<keyword evidence="2" id="KW-1185">Reference proteome</keyword>
<sequence length="543" mass="59205">MTPIFRLCDQYVVRAAELNPVDAVYMGLSGDFGQATDYSPDGHDARRDLVTQTLAELSALEPTGPEDARAAAHLRERLEAEAAAHDLGEHYRELSTPFGLVSGVRDHVDLLPRGDDEQWHRVAAHLRAIPGMLAGWRTTLQTGLERGLPAARRQAEGAAEQADRYAGNAAGSAPTHADLIAEYGDGPLAKDLADAAARAHAAYAETAAYLRGTYAPRAAERDAVGPERYAVAIRNSLGDDVDPREAYAWGWAELERVEAEMAAEAARILPGASVSEVIAHLDDSEYVSGPDAYLAWLEEQHQRAIDAVQGTRFDIPEALRTVDVVLLPGSTSGAPYYTQPSEDLSRKGRTWWPLGGRERFATWSDLTTVFHEGVPGHHLQLGAVAAAGERLSRHGRTSWVSGHGEGWALYAERLADELGWFEPRGSRLGMLTGSALRAARVVIDIGVHLELPLPDGSAWTFEKACEVLRERGRADAHTVRPEILRYFGWPAQAISYKLGERAWLQARDEARARPGFDLKRWHTAALELGPVGLGTLRSQLAAL</sequence>